<reference evidence="1 2" key="1">
    <citation type="submission" date="2018-06" db="EMBL/GenBank/DDBJ databases">
        <title>Pedobacter endophyticus sp. nov., an endophytic bacterium isolated from a leaf of Triticum aestivum.</title>
        <authorList>
            <person name="Zhang L."/>
        </authorList>
    </citation>
    <scope>NUCLEOTIDE SEQUENCE [LARGE SCALE GENOMIC DNA]</scope>
    <source>
        <strain evidence="1 2">CM134L-2</strain>
    </source>
</reference>
<protein>
    <submittedName>
        <fullName evidence="1">Uncharacterized protein</fullName>
    </submittedName>
</protein>
<sequence length="76" mass="8693">MEAISKTPQSDVRSLFITGDLNWNTELCSAMPDFLQGLITVGVEIAPVNRLFKKFFLSISNKLGEILIKYVKWRFL</sequence>
<dbReference type="RefSeq" id="WP_128353371.1">
    <property type="nucleotide sequence ID" value="NZ_QMHN01000004.1"/>
</dbReference>
<keyword evidence="2" id="KW-1185">Reference proteome</keyword>
<gene>
    <name evidence="1" type="ORF">DPV69_13940</name>
</gene>
<accession>A0A443YRG4</accession>
<name>A0A443YRG4_9SPHI</name>
<dbReference type="AlphaFoldDB" id="A0A443YRG4"/>
<comment type="caution">
    <text evidence="1">The sequence shown here is derived from an EMBL/GenBank/DDBJ whole genome shotgun (WGS) entry which is preliminary data.</text>
</comment>
<dbReference type="Proteomes" id="UP000284120">
    <property type="component" value="Unassembled WGS sequence"/>
</dbReference>
<organism evidence="1 2">
    <name type="scientific">Pedobacter chitinilyticus</name>
    <dbReference type="NCBI Taxonomy" id="2233776"/>
    <lineage>
        <taxon>Bacteria</taxon>
        <taxon>Pseudomonadati</taxon>
        <taxon>Bacteroidota</taxon>
        <taxon>Sphingobacteriia</taxon>
        <taxon>Sphingobacteriales</taxon>
        <taxon>Sphingobacteriaceae</taxon>
        <taxon>Pedobacter</taxon>
    </lineage>
</organism>
<dbReference type="EMBL" id="SAYW01000004">
    <property type="protein sequence ID" value="RWU06384.1"/>
    <property type="molecule type" value="Genomic_DNA"/>
</dbReference>
<evidence type="ECO:0000313" key="2">
    <source>
        <dbReference type="Proteomes" id="UP000284120"/>
    </source>
</evidence>
<evidence type="ECO:0000313" key="1">
    <source>
        <dbReference type="EMBL" id="RWU06384.1"/>
    </source>
</evidence>
<proteinExistence type="predicted"/>